<evidence type="ECO:0000256" key="1">
    <source>
        <dbReference type="ARBA" id="ARBA00006484"/>
    </source>
</evidence>
<protein>
    <submittedName>
        <fullName evidence="4">YciK family oxidoreductase</fullName>
    </submittedName>
</protein>
<evidence type="ECO:0000256" key="2">
    <source>
        <dbReference type="ARBA" id="ARBA00023002"/>
    </source>
</evidence>
<evidence type="ECO:0000313" key="5">
    <source>
        <dbReference type="Proteomes" id="UP000738126"/>
    </source>
</evidence>
<gene>
    <name evidence="4" type="ORF">CKO13_08250</name>
</gene>
<evidence type="ECO:0000259" key="3">
    <source>
        <dbReference type="SMART" id="SM00822"/>
    </source>
</evidence>
<dbReference type="PANTHER" id="PTHR42901:SF1">
    <property type="entry name" value="ALCOHOL DEHYDROGENASE"/>
    <property type="match status" value="1"/>
</dbReference>
<dbReference type="SUPFAM" id="SSF51735">
    <property type="entry name" value="NAD(P)-binding Rossmann-fold domains"/>
    <property type="match status" value="1"/>
</dbReference>
<dbReference type="SMART" id="SM00822">
    <property type="entry name" value="PKS_KR"/>
    <property type="match status" value="1"/>
</dbReference>
<name>A0ABS1E669_9GAMM</name>
<dbReference type="PRINTS" id="PR00081">
    <property type="entry name" value="GDHRDH"/>
</dbReference>
<dbReference type="Pfam" id="PF00106">
    <property type="entry name" value="adh_short"/>
    <property type="match status" value="1"/>
</dbReference>
<feature type="domain" description="Ketoreductase" evidence="3">
    <location>
        <begin position="21"/>
        <end position="205"/>
    </location>
</feature>
<keyword evidence="2" id="KW-0560">Oxidoreductase</keyword>
<dbReference type="RefSeq" id="WP_200259422.1">
    <property type="nucleotide sequence ID" value="NZ_NRSH01000089.1"/>
</dbReference>
<evidence type="ECO:0000313" key="4">
    <source>
        <dbReference type="EMBL" id="MBK1727013.1"/>
    </source>
</evidence>
<reference evidence="4 5" key="1">
    <citation type="journal article" date="2020" name="Microorganisms">
        <title>Osmotic Adaptation and Compatible Solute Biosynthesis of Phototrophic Bacteria as Revealed from Genome Analyses.</title>
        <authorList>
            <person name="Imhoff J.F."/>
            <person name="Rahn T."/>
            <person name="Kunzel S."/>
            <person name="Keller A."/>
            <person name="Neulinger S.C."/>
        </authorList>
    </citation>
    <scope>NUCLEOTIDE SEQUENCE [LARGE SCALE GENOMIC DNA]</scope>
    <source>
        <strain evidence="4 5">DSM 15116</strain>
    </source>
</reference>
<proteinExistence type="inferred from homology"/>
<comment type="similarity">
    <text evidence="1">Belongs to the short-chain dehydrogenases/reductases (SDR) family.</text>
</comment>
<dbReference type="InterPro" id="IPR057326">
    <property type="entry name" value="KR_dom"/>
</dbReference>
<dbReference type="InterPro" id="IPR036291">
    <property type="entry name" value="NAD(P)-bd_dom_sf"/>
</dbReference>
<dbReference type="Proteomes" id="UP000738126">
    <property type="component" value="Unassembled WGS sequence"/>
</dbReference>
<organism evidence="4 5">
    <name type="scientific">Halorhodospira neutriphila</name>
    <dbReference type="NCBI Taxonomy" id="168379"/>
    <lineage>
        <taxon>Bacteria</taxon>
        <taxon>Pseudomonadati</taxon>
        <taxon>Pseudomonadota</taxon>
        <taxon>Gammaproteobacteria</taxon>
        <taxon>Chromatiales</taxon>
        <taxon>Ectothiorhodospiraceae</taxon>
        <taxon>Halorhodospira</taxon>
    </lineage>
</organism>
<dbReference type="EMBL" id="NRSH01000089">
    <property type="protein sequence ID" value="MBK1727013.1"/>
    <property type="molecule type" value="Genomic_DNA"/>
</dbReference>
<dbReference type="Gene3D" id="3.40.50.720">
    <property type="entry name" value="NAD(P)-binding Rossmann-like Domain"/>
    <property type="match status" value="1"/>
</dbReference>
<accession>A0ABS1E669</accession>
<keyword evidence="5" id="KW-1185">Reference proteome</keyword>
<sequence length="260" mass="27275">MADQPQLSADYTPPAGAFEGRVILVTGATGGIGEAVCRRLAEAKATVVLLDKDLKALEGLYDRIVAEGGPEPAIYPMNLEGASFDHYPEVAQRIREGLGRLDGLLHAAAVLGKPAPVDHYDVEAWYRTLQVNLNAAFMLTRACLPLLRASDRGAVVLTSDASGRAGEAYGGAYAVANAGLEGLMRVLAAELAETTSICVNSLDPGTVATRLHAEAYPWDNPFELTQPGQVAGAFIRLLGPDGRDCHGQALTVAPSPKGEG</sequence>
<dbReference type="InterPro" id="IPR002347">
    <property type="entry name" value="SDR_fam"/>
</dbReference>
<dbReference type="PANTHER" id="PTHR42901">
    <property type="entry name" value="ALCOHOL DEHYDROGENASE"/>
    <property type="match status" value="1"/>
</dbReference>
<comment type="caution">
    <text evidence="4">The sequence shown here is derived from an EMBL/GenBank/DDBJ whole genome shotgun (WGS) entry which is preliminary data.</text>
</comment>